<sequence>MDSSIDEISGEDRSISELPDDILIHILSFLTATDMEAISALPRRWKSLSKLFPNRDFKKATGSLYSIQREVQLLNDKVRIREFDLLIWHQLSCSSDLTSLITEVLKHKVEKLQILCDPEWEGIMPWPDSLLTSDSLTSLKLGGNLLRIRFPTSISFPRLKTLHLYSIDIEEEHNAKQFFSDYHYPVLEELELGACRWINYDNYNNKVAIILGISISSLQRLAIANGDPANCTCYGEANESLWVRINCSNLQYLRLSCVHFDFVGGYSSLSSLAEAELELRTRRQPRHYFAHRTLEFLKIIRHVKHLELTQNTLQTMSYARRLDVPALFSNLTHLRVWTPTSIGAAPLMRILQNSPNLQSLDCPLWNIVYDLLH</sequence>
<dbReference type="Gene3D" id="1.20.1280.50">
    <property type="match status" value="1"/>
</dbReference>
<dbReference type="InterPro" id="IPR055411">
    <property type="entry name" value="LRR_FXL15/At3g58940/PEG3-like"/>
</dbReference>
<protein>
    <recommendedName>
        <fullName evidence="1">F-box domain-containing protein</fullName>
    </recommendedName>
</protein>
<dbReference type="InterPro" id="IPR050232">
    <property type="entry name" value="FBL13/AtMIF1-like"/>
</dbReference>
<dbReference type="Pfam" id="PF24758">
    <property type="entry name" value="LRR_At5g56370"/>
    <property type="match status" value="1"/>
</dbReference>
<dbReference type="Gene3D" id="3.80.10.10">
    <property type="entry name" value="Ribonuclease Inhibitor"/>
    <property type="match status" value="1"/>
</dbReference>
<dbReference type="AlphaFoldDB" id="A0A1R3KB51"/>
<accession>A0A1R3KB51</accession>
<dbReference type="OrthoDB" id="673594at2759"/>
<dbReference type="InterPro" id="IPR036047">
    <property type="entry name" value="F-box-like_dom_sf"/>
</dbReference>
<name>A0A1R3KB51_9ROSI</name>
<dbReference type="Pfam" id="PF00646">
    <property type="entry name" value="F-box"/>
    <property type="match status" value="1"/>
</dbReference>
<proteinExistence type="predicted"/>
<dbReference type="InterPro" id="IPR032675">
    <property type="entry name" value="LRR_dom_sf"/>
</dbReference>
<comment type="caution">
    <text evidence="2">The sequence shown here is derived from an EMBL/GenBank/DDBJ whole genome shotgun (WGS) entry which is preliminary data.</text>
</comment>
<gene>
    <name evidence="2" type="ORF">COLO4_09794</name>
</gene>
<keyword evidence="3" id="KW-1185">Reference proteome</keyword>
<dbReference type="InterPro" id="IPR001810">
    <property type="entry name" value="F-box_dom"/>
</dbReference>
<evidence type="ECO:0000313" key="3">
    <source>
        <dbReference type="Proteomes" id="UP000187203"/>
    </source>
</evidence>
<dbReference type="Proteomes" id="UP000187203">
    <property type="component" value="Unassembled WGS sequence"/>
</dbReference>
<feature type="domain" description="F-box" evidence="1">
    <location>
        <begin position="12"/>
        <end position="60"/>
    </location>
</feature>
<evidence type="ECO:0000313" key="2">
    <source>
        <dbReference type="EMBL" id="OMP04286.1"/>
    </source>
</evidence>
<dbReference type="PANTHER" id="PTHR31900">
    <property type="entry name" value="F-BOX/RNI SUPERFAMILY PROTEIN-RELATED"/>
    <property type="match status" value="1"/>
</dbReference>
<evidence type="ECO:0000259" key="1">
    <source>
        <dbReference type="PROSITE" id="PS50181"/>
    </source>
</evidence>
<dbReference type="PANTHER" id="PTHR31900:SF30">
    <property type="entry name" value="SUPERFAMILY PROTEIN, PUTATIVE-RELATED"/>
    <property type="match status" value="1"/>
</dbReference>
<reference evidence="3" key="1">
    <citation type="submission" date="2013-09" db="EMBL/GenBank/DDBJ databases">
        <title>Corchorus olitorius genome sequencing.</title>
        <authorList>
            <person name="Alam M."/>
            <person name="Haque M.S."/>
            <person name="Islam M.S."/>
            <person name="Emdad E.M."/>
            <person name="Islam M.M."/>
            <person name="Ahmed B."/>
            <person name="Halim A."/>
            <person name="Hossen Q.M.M."/>
            <person name="Hossain M.Z."/>
            <person name="Ahmed R."/>
            <person name="Khan M.M."/>
            <person name="Islam R."/>
            <person name="Rashid M.M."/>
            <person name="Khan S.A."/>
            <person name="Rahman M.S."/>
            <person name="Alam M."/>
            <person name="Yahiya A.S."/>
            <person name="Khan M.S."/>
            <person name="Azam M.S."/>
            <person name="Haque T."/>
            <person name="Lashkar M.Z.H."/>
            <person name="Akhand A.I."/>
            <person name="Morshed G."/>
            <person name="Roy S."/>
            <person name="Uddin K.S."/>
            <person name="Rabeya T."/>
            <person name="Hossain A.S."/>
            <person name="Chowdhury A."/>
            <person name="Snigdha A.R."/>
            <person name="Mortoza M.S."/>
            <person name="Matin S.A."/>
            <person name="Hoque S.M.E."/>
            <person name="Islam M.K."/>
            <person name="Roy D.K."/>
            <person name="Haider R."/>
            <person name="Moosa M.M."/>
            <person name="Elias S.M."/>
            <person name="Hasan A.M."/>
            <person name="Jahan S."/>
            <person name="Shafiuddin M."/>
            <person name="Mahmood N."/>
            <person name="Shommy N.S."/>
        </authorList>
    </citation>
    <scope>NUCLEOTIDE SEQUENCE [LARGE SCALE GENOMIC DNA]</scope>
    <source>
        <strain evidence="3">cv. O-4</strain>
    </source>
</reference>
<dbReference type="EMBL" id="AWUE01014269">
    <property type="protein sequence ID" value="OMP04286.1"/>
    <property type="molecule type" value="Genomic_DNA"/>
</dbReference>
<organism evidence="2 3">
    <name type="scientific">Corchorus olitorius</name>
    <dbReference type="NCBI Taxonomy" id="93759"/>
    <lineage>
        <taxon>Eukaryota</taxon>
        <taxon>Viridiplantae</taxon>
        <taxon>Streptophyta</taxon>
        <taxon>Embryophyta</taxon>
        <taxon>Tracheophyta</taxon>
        <taxon>Spermatophyta</taxon>
        <taxon>Magnoliopsida</taxon>
        <taxon>eudicotyledons</taxon>
        <taxon>Gunneridae</taxon>
        <taxon>Pentapetalae</taxon>
        <taxon>rosids</taxon>
        <taxon>malvids</taxon>
        <taxon>Malvales</taxon>
        <taxon>Malvaceae</taxon>
        <taxon>Grewioideae</taxon>
        <taxon>Apeibeae</taxon>
        <taxon>Corchorus</taxon>
    </lineage>
</organism>
<dbReference type="SUPFAM" id="SSF81383">
    <property type="entry name" value="F-box domain"/>
    <property type="match status" value="1"/>
</dbReference>
<dbReference type="SUPFAM" id="SSF52047">
    <property type="entry name" value="RNI-like"/>
    <property type="match status" value="1"/>
</dbReference>
<dbReference type="PROSITE" id="PS50181">
    <property type="entry name" value="FBOX"/>
    <property type="match status" value="1"/>
</dbReference>